<dbReference type="AlphaFoldDB" id="A0A369JX48"/>
<feature type="transmembrane region" description="Helical" evidence="6">
    <location>
        <begin position="114"/>
        <end position="142"/>
    </location>
</feature>
<feature type="transmembrane region" description="Helical" evidence="6">
    <location>
        <begin position="39"/>
        <end position="63"/>
    </location>
</feature>
<evidence type="ECO:0000256" key="4">
    <source>
        <dbReference type="ARBA" id="ARBA00022989"/>
    </source>
</evidence>
<evidence type="ECO:0000256" key="5">
    <source>
        <dbReference type="ARBA" id="ARBA00023136"/>
    </source>
</evidence>
<dbReference type="InterPro" id="IPR002293">
    <property type="entry name" value="AA/rel_permease1"/>
</dbReference>
<dbReference type="FunCoup" id="A0A369JX48">
    <property type="interactions" value="21"/>
</dbReference>
<keyword evidence="4 6" id="KW-1133">Transmembrane helix</keyword>
<evidence type="ECO:0000256" key="6">
    <source>
        <dbReference type="SAM" id="Phobius"/>
    </source>
</evidence>
<proteinExistence type="predicted"/>
<dbReference type="InParanoid" id="A0A369JX48"/>
<gene>
    <name evidence="7" type="ORF">Hypma_006553</name>
</gene>
<feature type="transmembrane region" description="Helical" evidence="6">
    <location>
        <begin position="470"/>
        <end position="489"/>
    </location>
</feature>
<evidence type="ECO:0000313" key="7">
    <source>
        <dbReference type="EMBL" id="RDB25810.1"/>
    </source>
</evidence>
<dbReference type="PIRSF" id="PIRSF006060">
    <property type="entry name" value="AA_transporter"/>
    <property type="match status" value="1"/>
</dbReference>
<dbReference type="GO" id="GO:0016020">
    <property type="term" value="C:membrane"/>
    <property type="evidence" value="ECO:0007669"/>
    <property type="project" value="UniProtKB-SubCell"/>
</dbReference>
<dbReference type="Gene3D" id="1.20.1740.10">
    <property type="entry name" value="Amino acid/polyamine transporter I"/>
    <property type="match status" value="1"/>
</dbReference>
<dbReference type="Proteomes" id="UP000076154">
    <property type="component" value="Unassembled WGS sequence"/>
</dbReference>
<comment type="caution">
    <text evidence="7">The sequence shown here is derived from an EMBL/GenBank/DDBJ whole genome shotgun (WGS) entry which is preliminary data.</text>
</comment>
<keyword evidence="8" id="KW-1185">Reference proteome</keyword>
<feature type="transmembrane region" description="Helical" evidence="6">
    <location>
        <begin position="392"/>
        <end position="412"/>
    </location>
</feature>
<reference evidence="7" key="1">
    <citation type="submission" date="2018-04" db="EMBL/GenBank/DDBJ databases">
        <title>Whole genome sequencing of Hypsizygus marmoreus.</title>
        <authorList>
            <person name="Choi I.-G."/>
            <person name="Min B."/>
            <person name="Kim J.-G."/>
            <person name="Kim S."/>
            <person name="Oh Y.-L."/>
            <person name="Kong W.-S."/>
            <person name="Park H."/>
            <person name="Jeong J."/>
            <person name="Song E.-S."/>
        </authorList>
    </citation>
    <scope>NUCLEOTIDE SEQUENCE [LARGE SCALE GENOMIC DNA]</scope>
    <source>
        <strain evidence="7">51987-8</strain>
    </source>
</reference>
<comment type="subcellular location">
    <subcellularLocation>
        <location evidence="1">Membrane</location>
        <topology evidence="1">Multi-pass membrane protein</topology>
    </subcellularLocation>
</comment>
<feature type="transmembrane region" description="Helical" evidence="6">
    <location>
        <begin position="191"/>
        <end position="209"/>
    </location>
</feature>
<evidence type="ECO:0000256" key="3">
    <source>
        <dbReference type="ARBA" id="ARBA00022692"/>
    </source>
</evidence>
<feature type="transmembrane region" description="Helical" evidence="6">
    <location>
        <begin position="362"/>
        <end position="386"/>
    </location>
</feature>
<feature type="transmembrane region" description="Helical" evidence="6">
    <location>
        <begin position="69"/>
        <end position="102"/>
    </location>
</feature>
<evidence type="ECO:0000256" key="1">
    <source>
        <dbReference type="ARBA" id="ARBA00004141"/>
    </source>
</evidence>
<protein>
    <submittedName>
        <fullName evidence="7">Amino-acid permease C11D3.08c</fullName>
    </submittedName>
</protein>
<sequence>MTPDTRDEEHKPEVASDVELLASLGYKQEFKRDFSPAELFGLSFSIIGVAPSVASVLLYSIVYGPVAMVWGWATCSVFLMFIAMAMAELGSSAPTSGGLYYWAFKFSSPKYRNLLAWVIGYINTIGYIGGTAGIDWGLALQIMAGASIGSNETFVPTNAQTFGVYCAILVVHSIIASMATKVVARLQLPYIALNILLCLGVIIGLPAATPKEFRNTAKFAMGDFENFVGWPDGYGFLLSFLAPLWTIGGFDTSVHISEEARNAQVAVPLAIMLAPALGCMLGWAINVALVFCMGTDLANITGSPIGQPMATILFNSFGRNGTLAIWSLFIVTQFMMGTNVLTAGSRQIFAFARDGALPFSRFLYRLNAHTGTPINCVCFCAFGAALLALLTFAGASAIGAVFTMAIVCQYLSYSTSIAARFLGGTTFKPGPFYLGRFSLPVAVVAVSFMLFMTVVLLFPLAPDPTAQSMNYTIVVIGGTIALCILYYFFPKYGGRYWFKGPVTTVEQVVDNDDGSKDDFKQEFESKASQ</sequence>
<feature type="transmembrane region" description="Helical" evidence="6">
    <location>
        <begin position="323"/>
        <end position="341"/>
    </location>
</feature>
<feature type="transmembrane region" description="Helical" evidence="6">
    <location>
        <begin position="266"/>
        <end position="291"/>
    </location>
</feature>
<keyword evidence="5 6" id="KW-0472">Membrane</keyword>
<evidence type="ECO:0000256" key="2">
    <source>
        <dbReference type="ARBA" id="ARBA00022448"/>
    </source>
</evidence>
<dbReference type="EMBL" id="LUEZ02000040">
    <property type="protein sequence ID" value="RDB25810.1"/>
    <property type="molecule type" value="Genomic_DNA"/>
</dbReference>
<feature type="transmembrane region" description="Helical" evidence="6">
    <location>
        <begin position="433"/>
        <end position="458"/>
    </location>
</feature>
<keyword evidence="3 6" id="KW-0812">Transmembrane</keyword>
<dbReference type="OrthoDB" id="4476201at2759"/>
<dbReference type="PANTHER" id="PTHR45649:SF6">
    <property type="entry name" value="GABA-SPECIFIC PERMEASE"/>
    <property type="match status" value="1"/>
</dbReference>
<dbReference type="Pfam" id="PF13520">
    <property type="entry name" value="AA_permease_2"/>
    <property type="match status" value="1"/>
</dbReference>
<feature type="transmembrane region" description="Helical" evidence="6">
    <location>
        <begin position="234"/>
        <end position="254"/>
    </location>
</feature>
<dbReference type="GO" id="GO:0022857">
    <property type="term" value="F:transmembrane transporter activity"/>
    <property type="evidence" value="ECO:0007669"/>
    <property type="project" value="InterPro"/>
</dbReference>
<keyword evidence="2" id="KW-0813">Transport</keyword>
<evidence type="ECO:0000313" key="8">
    <source>
        <dbReference type="Proteomes" id="UP000076154"/>
    </source>
</evidence>
<dbReference type="PANTHER" id="PTHR45649">
    <property type="entry name" value="AMINO-ACID PERMEASE BAT1"/>
    <property type="match status" value="1"/>
</dbReference>
<name>A0A369JX48_HYPMA</name>
<feature type="transmembrane region" description="Helical" evidence="6">
    <location>
        <begin position="162"/>
        <end position="184"/>
    </location>
</feature>
<organism evidence="7 8">
    <name type="scientific">Hypsizygus marmoreus</name>
    <name type="common">White beech mushroom</name>
    <name type="synonym">Agaricus marmoreus</name>
    <dbReference type="NCBI Taxonomy" id="39966"/>
    <lineage>
        <taxon>Eukaryota</taxon>
        <taxon>Fungi</taxon>
        <taxon>Dikarya</taxon>
        <taxon>Basidiomycota</taxon>
        <taxon>Agaricomycotina</taxon>
        <taxon>Agaricomycetes</taxon>
        <taxon>Agaricomycetidae</taxon>
        <taxon>Agaricales</taxon>
        <taxon>Tricholomatineae</taxon>
        <taxon>Lyophyllaceae</taxon>
        <taxon>Hypsizygus</taxon>
    </lineage>
</organism>
<accession>A0A369JX48</accession>
<dbReference type="STRING" id="39966.A0A369JX48"/>